<evidence type="ECO:0000313" key="7">
    <source>
        <dbReference type="Proteomes" id="UP000031843"/>
    </source>
</evidence>
<keyword evidence="7" id="KW-1185">Reference proteome</keyword>
<feature type="domain" description="Hemerythrin-like" evidence="5">
    <location>
        <begin position="89"/>
        <end position="227"/>
    </location>
</feature>
<dbReference type="Gene3D" id="1.20.120.520">
    <property type="entry name" value="nmb1532 protein domain like"/>
    <property type="match status" value="1"/>
</dbReference>
<dbReference type="PANTHER" id="PTHR36438:SF1">
    <property type="entry name" value="IRON-SULFUR CLUSTER REPAIR PROTEIN YTFE"/>
    <property type="match status" value="1"/>
</dbReference>
<organism evidence="6 7">
    <name type="scientific">Cupriavidus basilensis</name>
    <dbReference type="NCBI Taxonomy" id="68895"/>
    <lineage>
        <taxon>Bacteria</taxon>
        <taxon>Pseudomonadati</taxon>
        <taxon>Pseudomonadota</taxon>
        <taxon>Betaproteobacteria</taxon>
        <taxon>Burkholderiales</taxon>
        <taxon>Burkholderiaceae</taxon>
        <taxon>Cupriavidus</taxon>
    </lineage>
</organism>
<reference evidence="6 7" key="1">
    <citation type="journal article" date="2015" name="Genome Announc.">
        <title>Complete Genome Sequence of Cupriavidus basilensis 4G11, Isolated from the Oak Ridge Field Research Center Site.</title>
        <authorList>
            <person name="Ray J."/>
            <person name="Waters R.J."/>
            <person name="Skerker J.M."/>
            <person name="Kuehl J.V."/>
            <person name="Price M.N."/>
            <person name="Huang J."/>
            <person name="Chakraborty R."/>
            <person name="Arkin A.P."/>
            <person name="Deutschbauer A."/>
        </authorList>
    </citation>
    <scope>NUCLEOTIDE SEQUENCE [LARGE SCALE GENOMIC DNA]</scope>
    <source>
        <strain evidence="6">4G11</strain>
    </source>
</reference>
<dbReference type="Pfam" id="PF01814">
    <property type="entry name" value="Hemerythrin"/>
    <property type="match status" value="1"/>
</dbReference>
<keyword evidence="3" id="KW-0479">Metal-binding</keyword>
<dbReference type="AlphaFoldDB" id="A0A0C4Y8A6"/>
<dbReference type="EMBL" id="CP010536">
    <property type="protein sequence ID" value="AJG19173.1"/>
    <property type="molecule type" value="Genomic_DNA"/>
</dbReference>
<keyword evidence="4" id="KW-0408">Iron</keyword>
<evidence type="ECO:0000259" key="5">
    <source>
        <dbReference type="Pfam" id="PF01814"/>
    </source>
</evidence>
<proteinExistence type="predicted"/>
<protein>
    <submittedName>
        <fullName evidence="6">Nitric oxide-dependent regulator DnrN or NorA</fullName>
    </submittedName>
</protein>
<dbReference type="KEGG" id="cbw:RR42_m1776"/>
<evidence type="ECO:0000313" key="6">
    <source>
        <dbReference type="EMBL" id="AJG19173.1"/>
    </source>
</evidence>
<evidence type="ECO:0000256" key="4">
    <source>
        <dbReference type="ARBA" id="ARBA00023004"/>
    </source>
</evidence>
<dbReference type="NCBIfam" id="TIGR03652">
    <property type="entry name" value="FeS_repair_RIC"/>
    <property type="match status" value="1"/>
</dbReference>
<evidence type="ECO:0000256" key="3">
    <source>
        <dbReference type="ARBA" id="ARBA00022723"/>
    </source>
</evidence>
<keyword evidence="2" id="KW-0963">Cytoplasm</keyword>
<name>A0A0C4Y8A6_9BURK</name>
<sequence>MNDAHLTQENIMSMTEQSLGQLARKIPGATRVFHDYQLDFCCGGKQTLGEAAQAAGLDAQAIEASLLSLQAQAQRDGRDWGSACAADLIAHILARYHEVHRQQLPELIRLARRVEQVHGDREDCPLGLADHLCVMQQELESHMQKEEQILFPLLARELGAMAGGPITVMRMEHDEHGQALQRLNALTNDITLPRAACNTWRALYLGLRTLREDLMEHIHLENNILFDNAEQAAPAHA</sequence>
<dbReference type="Proteomes" id="UP000031843">
    <property type="component" value="Chromosome main"/>
</dbReference>
<dbReference type="STRING" id="68895.RR42_m1776"/>
<dbReference type="CDD" id="cd12108">
    <property type="entry name" value="Hr-like"/>
    <property type="match status" value="1"/>
</dbReference>
<dbReference type="NCBIfam" id="NF008221">
    <property type="entry name" value="PRK10992.1"/>
    <property type="match status" value="1"/>
</dbReference>
<dbReference type="GO" id="GO:0005737">
    <property type="term" value="C:cytoplasm"/>
    <property type="evidence" value="ECO:0007669"/>
    <property type="project" value="UniProtKB-SubCell"/>
</dbReference>
<dbReference type="PANTHER" id="PTHR36438">
    <property type="entry name" value="IRON-SULFUR CLUSTER REPAIR PROTEIN YTFE"/>
    <property type="match status" value="1"/>
</dbReference>
<dbReference type="InterPro" id="IPR012312">
    <property type="entry name" value="Hemerythrin-like"/>
</dbReference>
<accession>A0A0C4Y8A6</accession>
<gene>
    <name evidence="6" type="ORF">RR42_m1776</name>
</gene>
<dbReference type="InterPro" id="IPR019903">
    <property type="entry name" value="RIC_family"/>
</dbReference>
<dbReference type="Pfam" id="PF04405">
    <property type="entry name" value="ScdA_N"/>
    <property type="match status" value="1"/>
</dbReference>
<evidence type="ECO:0000256" key="1">
    <source>
        <dbReference type="ARBA" id="ARBA00004496"/>
    </source>
</evidence>
<comment type="subcellular location">
    <subcellularLocation>
        <location evidence="1">Cytoplasm</location>
    </subcellularLocation>
</comment>
<dbReference type="GO" id="GO:0046872">
    <property type="term" value="F:metal ion binding"/>
    <property type="evidence" value="ECO:0007669"/>
    <property type="project" value="UniProtKB-KW"/>
</dbReference>
<evidence type="ECO:0000256" key="2">
    <source>
        <dbReference type="ARBA" id="ARBA00022490"/>
    </source>
</evidence>